<dbReference type="GO" id="GO:0006508">
    <property type="term" value="P:proteolysis"/>
    <property type="evidence" value="ECO:0007669"/>
    <property type="project" value="UniProtKB-KW"/>
</dbReference>
<evidence type="ECO:0000256" key="3">
    <source>
        <dbReference type="ARBA" id="ARBA00022525"/>
    </source>
</evidence>
<dbReference type="GO" id="GO:0005615">
    <property type="term" value="C:extracellular space"/>
    <property type="evidence" value="ECO:0007669"/>
    <property type="project" value="InterPro"/>
</dbReference>
<dbReference type="InterPro" id="IPR027268">
    <property type="entry name" value="Peptidase_M4/M1_CTD_sf"/>
</dbReference>
<keyword evidence="9 12" id="KW-0865">Zymogen</keyword>
<evidence type="ECO:0000256" key="1">
    <source>
        <dbReference type="ARBA" id="ARBA00004613"/>
    </source>
</evidence>
<proteinExistence type="inferred from homology"/>
<evidence type="ECO:0000256" key="5">
    <source>
        <dbReference type="ARBA" id="ARBA00022723"/>
    </source>
</evidence>
<keyword evidence="4 12" id="KW-0645">Protease</keyword>
<feature type="binding site" evidence="11">
    <location>
        <position position="475"/>
    </location>
    <ligand>
        <name>Zn(2+)</name>
        <dbReference type="ChEBI" id="CHEBI:29105"/>
        <note>catalytic</note>
    </ligand>
</feature>
<dbReference type="Proteomes" id="UP000218811">
    <property type="component" value="Unassembled WGS sequence"/>
</dbReference>
<dbReference type="GO" id="GO:0008270">
    <property type="term" value="F:zinc ion binding"/>
    <property type="evidence" value="ECO:0007669"/>
    <property type="project" value="InterPro"/>
</dbReference>
<dbReference type="CDD" id="cd09596">
    <property type="entry name" value="M36"/>
    <property type="match status" value="1"/>
</dbReference>
<evidence type="ECO:0000256" key="12">
    <source>
        <dbReference type="RuleBase" id="RU364017"/>
    </source>
</evidence>
<dbReference type="InterPro" id="IPR001842">
    <property type="entry name" value="Peptidase_M36"/>
</dbReference>
<dbReference type="PANTHER" id="PTHR33478">
    <property type="entry name" value="EXTRACELLULAR METALLOPROTEINASE MEP"/>
    <property type="match status" value="1"/>
</dbReference>
<name>A0A2H3JK72_WOLCO</name>
<keyword evidence="7 11" id="KW-0862">Zinc</keyword>
<evidence type="ECO:0000256" key="6">
    <source>
        <dbReference type="ARBA" id="ARBA00022801"/>
    </source>
</evidence>
<dbReference type="STRING" id="742152.A0A2H3JK72"/>
<keyword evidence="15" id="KW-1185">Reference proteome</keyword>
<feature type="binding site" evidence="11">
    <location>
        <position position="505"/>
    </location>
    <ligand>
        <name>Zn(2+)</name>
        <dbReference type="ChEBI" id="CHEBI:29105"/>
        <note>catalytic</note>
    </ligand>
</feature>
<keyword evidence="8 12" id="KW-0482">Metalloprotease</keyword>
<dbReference type="EMBL" id="KB467965">
    <property type="protein sequence ID" value="PCH39199.1"/>
    <property type="molecule type" value="Genomic_DNA"/>
</dbReference>
<feature type="compositionally biased region" description="Basic and acidic residues" evidence="13">
    <location>
        <begin position="8"/>
        <end position="22"/>
    </location>
</feature>
<evidence type="ECO:0000313" key="14">
    <source>
        <dbReference type="EMBL" id="PCH39199.1"/>
    </source>
</evidence>
<organism evidence="14 15">
    <name type="scientific">Wolfiporia cocos (strain MD-104)</name>
    <name type="common">Brown rot fungus</name>
    <dbReference type="NCBI Taxonomy" id="742152"/>
    <lineage>
        <taxon>Eukaryota</taxon>
        <taxon>Fungi</taxon>
        <taxon>Dikarya</taxon>
        <taxon>Basidiomycota</taxon>
        <taxon>Agaricomycotina</taxon>
        <taxon>Agaricomycetes</taxon>
        <taxon>Polyporales</taxon>
        <taxon>Phaeolaceae</taxon>
        <taxon>Wolfiporia</taxon>
    </lineage>
</organism>
<evidence type="ECO:0000256" key="8">
    <source>
        <dbReference type="ARBA" id="ARBA00023049"/>
    </source>
</evidence>
<sequence length="724" mass="80277">MIRVCSLSRDRMEGPAKRDHGDGWSMSAGAGSETRFTFSAMMCQRREREGTASGSAEEGWREALQRAWHSAGAGRGKVSCPSHRDRVRPIAIVVLHKPGGVSIYLISEQSLFRRRYLTRPGTTREVRALGKAFHHYFPGGTDSHQGPRCARAAPPTLGRDAASRPAGRAAPTGLPLRPPTARVTTSSTMENPEAHLDKVKFSSETHFRRSRPRLPSFVQVPNGDSTAFELVWKFEVEMQDVWYEAAVSAALPHHIISVVDWASDSPMPVAPILPFSNITWHKENFDALTSPVGWHLLPYANHPQSLRAKVKSGLHGEVFRNTTTTWGNNVFARENWDGRNDWEYNHRPDAGADMVFDFTCEPKETDRIDALSEVKKYIDATVTQLFYTSNLVHDLCYRYGFDEVSGNFQQHNFGRGGEENDAVITNAQEGSGYSNSERRMVHEGVWDHDGRCRMYLWNTANPYRDGDLKAGIVIHELSYGLSTRLTGGPANSGCLGWGESSGMGEGWGGFLATTIRSNKNYSDYAMGAWAASRPNERGVTYKTLDKPGYWDVHAIGKVWAELLWVVSQCLIAKHGFVDMLSPPAPLPDGTMPEGDLNCPTEYTVMGIHKPLMPKHGNPLIVQLVLICMKLQPYRPSFFDERDAIISTDQVLTGGENYFDLWTAFAERGLGSDARVDGRTPGGGGVRTNDFSVPAKCKADAPTGWYCIVSFVTTFMSSPVTCFPV</sequence>
<evidence type="ECO:0000256" key="13">
    <source>
        <dbReference type="SAM" id="MobiDB-lite"/>
    </source>
</evidence>
<dbReference type="SUPFAM" id="SSF55486">
    <property type="entry name" value="Metalloproteases ('zincins'), catalytic domain"/>
    <property type="match status" value="1"/>
</dbReference>
<keyword evidence="6 12" id="KW-0378">Hydrolase</keyword>
<evidence type="ECO:0000256" key="10">
    <source>
        <dbReference type="PIRSR" id="PIRSR601842-1"/>
    </source>
</evidence>
<dbReference type="Gene3D" id="1.10.390.10">
    <property type="entry name" value="Neutral Protease Domain 2"/>
    <property type="match status" value="1"/>
</dbReference>
<dbReference type="GO" id="GO:0004222">
    <property type="term" value="F:metalloendopeptidase activity"/>
    <property type="evidence" value="ECO:0007669"/>
    <property type="project" value="InterPro"/>
</dbReference>
<feature type="region of interest" description="Disordered" evidence="13">
    <location>
        <begin position="1"/>
        <end position="28"/>
    </location>
</feature>
<feature type="active site" evidence="10">
    <location>
        <position position="476"/>
    </location>
</feature>
<dbReference type="OrthoDB" id="3227768at2759"/>
<comment type="subcellular location">
    <subcellularLocation>
        <location evidence="1 12">Secreted</location>
    </subcellularLocation>
</comment>
<dbReference type="InterPro" id="IPR050371">
    <property type="entry name" value="Fungal_virulence_M36"/>
</dbReference>
<reference evidence="14 15" key="1">
    <citation type="journal article" date="2012" name="Science">
        <title>The Paleozoic origin of enzymatic lignin decomposition reconstructed from 31 fungal genomes.</title>
        <authorList>
            <person name="Floudas D."/>
            <person name="Binder M."/>
            <person name="Riley R."/>
            <person name="Barry K."/>
            <person name="Blanchette R.A."/>
            <person name="Henrissat B."/>
            <person name="Martinez A.T."/>
            <person name="Otillar R."/>
            <person name="Spatafora J.W."/>
            <person name="Yadav J.S."/>
            <person name="Aerts A."/>
            <person name="Benoit I."/>
            <person name="Boyd A."/>
            <person name="Carlson A."/>
            <person name="Copeland A."/>
            <person name="Coutinho P.M."/>
            <person name="de Vries R.P."/>
            <person name="Ferreira P."/>
            <person name="Findley K."/>
            <person name="Foster B."/>
            <person name="Gaskell J."/>
            <person name="Glotzer D."/>
            <person name="Gorecki P."/>
            <person name="Heitman J."/>
            <person name="Hesse C."/>
            <person name="Hori C."/>
            <person name="Igarashi K."/>
            <person name="Jurgens J.A."/>
            <person name="Kallen N."/>
            <person name="Kersten P."/>
            <person name="Kohler A."/>
            <person name="Kuees U."/>
            <person name="Kumar T.K.A."/>
            <person name="Kuo A."/>
            <person name="LaButti K."/>
            <person name="Larrondo L.F."/>
            <person name="Lindquist E."/>
            <person name="Ling A."/>
            <person name="Lombard V."/>
            <person name="Lucas S."/>
            <person name="Lundell T."/>
            <person name="Martin R."/>
            <person name="McLaughlin D.J."/>
            <person name="Morgenstern I."/>
            <person name="Morin E."/>
            <person name="Murat C."/>
            <person name="Nagy L.G."/>
            <person name="Nolan M."/>
            <person name="Ohm R.A."/>
            <person name="Patyshakuliyeva A."/>
            <person name="Rokas A."/>
            <person name="Ruiz-Duenas F.J."/>
            <person name="Sabat G."/>
            <person name="Salamov A."/>
            <person name="Samejima M."/>
            <person name="Schmutz J."/>
            <person name="Slot J.C."/>
            <person name="St John F."/>
            <person name="Stenlid J."/>
            <person name="Sun H."/>
            <person name="Sun S."/>
            <person name="Syed K."/>
            <person name="Tsang A."/>
            <person name="Wiebenga A."/>
            <person name="Young D."/>
            <person name="Pisabarro A."/>
            <person name="Eastwood D.C."/>
            <person name="Martin F."/>
            <person name="Cullen D."/>
            <person name="Grigoriev I.V."/>
            <person name="Hibbett D.S."/>
        </authorList>
    </citation>
    <scope>NUCLEOTIDE SEQUENCE [LARGE SCALE GENOMIC DNA]</scope>
    <source>
        <strain evidence="14 15">MD-104</strain>
    </source>
</reference>
<dbReference type="AlphaFoldDB" id="A0A2H3JK72"/>
<evidence type="ECO:0000256" key="9">
    <source>
        <dbReference type="ARBA" id="ARBA00023145"/>
    </source>
</evidence>
<evidence type="ECO:0000256" key="11">
    <source>
        <dbReference type="PIRSR" id="PIRSR601842-2"/>
    </source>
</evidence>
<feature type="binding site" evidence="11">
    <location>
        <position position="264"/>
    </location>
    <ligand>
        <name>Zn(2+)</name>
        <dbReference type="ChEBI" id="CHEBI:29105"/>
        <note>catalytic</note>
    </ligand>
</feature>
<evidence type="ECO:0000313" key="15">
    <source>
        <dbReference type="Proteomes" id="UP000218811"/>
    </source>
</evidence>
<gene>
    <name evidence="14" type="ORF">WOLCODRAFT_167847</name>
</gene>
<accession>A0A2H3JK72</accession>
<keyword evidence="3 12" id="KW-0964">Secreted</keyword>
<evidence type="ECO:0000256" key="4">
    <source>
        <dbReference type="ARBA" id="ARBA00022670"/>
    </source>
</evidence>
<comment type="similarity">
    <text evidence="2 12">Belongs to the peptidase M36 family.</text>
</comment>
<dbReference type="Pfam" id="PF02128">
    <property type="entry name" value="Peptidase_M36"/>
    <property type="match status" value="1"/>
</dbReference>
<feature type="region of interest" description="Disordered" evidence="13">
    <location>
        <begin position="138"/>
        <end position="187"/>
    </location>
</feature>
<dbReference type="PANTHER" id="PTHR33478:SF1">
    <property type="entry name" value="EXTRACELLULAR METALLOPROTEINASE MEP"/>
    <property type="match status" value="1"/>
</dbReference>
<evidence type="ECO:0000256" key="2">
    <source>
        <dbReference type="ARBA" id="ARBA00006006"/>
    </source>
</evidence>
<dbReference type="EC" id="3.4.24.-" evidence="12"/>
<comment type="cofactor">
    <cofactor evidence="11">
        <name>Zn(2+)</name>
        <dbReference type="ChEBI" id="CHEBI:29105"/>
    </cofactor>
    <text evidence="11">Binds 1 zinc ion per subunit.</text>
</comment>
<protein>
    <recommendedName>
        <fullName evidence="12">Extracellular metalloproteinase</fullName>
        <ecNumber evidence="12">3.4.24.-</ecNumber>
    </recommendedName>
    <alternativeName>
        <fullName evidence="12">Fungalysin</fullName>
    </alternativeName>
</protein>
<keyword evidence="5 11" id="KW-0479">Metal-binding</keyword>
<evidence type="ECO:0000256" key="7">
    <source>
        <dbReference type="ARBA" id="ARBA00022833"/>
    </source>
</evidence>
<dbReference type="Gene3D" id="3.10.170.10">
    <property type="match status" value="1"/>
</dbReference>